<dbReference type="AlphaFoldDB" id="A0A1G7CK18"/>
<dbReference type="EMBL" id="FMZX01000032">
    <property type="protein sequence ID" value="SDE39080.1"/>
    <property type="molecule type" value="Genomic_DNA"/>
</dbReference>
<keyword evidence="2" id="KW-0560">Oxidoreductase</keyword>
<reference evidence="3 4" key="1">
    <citation type="submission" date="2016-10" db="EMBL/GenBank/DDBJ databases">
        <authorList>
            <person name="de Groot N.N."/>
        </authorList>
    </citation>
    <scope>NUCLEOTIDE SEQUENCE [LARGE SCALE GENOMIC DNA]</scope>
    <source>
        <strain evidence="3 4">CPCC 100156</strain>
    </source>
</reference>
<dbReference type="InterPro" id="IPR036291">
    <property type="entry name" value="NAD(P)-bd_dom_sf"/>
</dbReference>
<dbReference type="STRING" id="938405.SAMN02927895_05677"/>
<evidence type="ECO:0000313" key="3">
    <source>
        <dbReference type="EMBL" id="SDE39080.1"/>
    </source>
</evidence>
<evidence type="ECO:0000256" key="1">
    <source>
        <dbReference type="ARBA" id="ARBA00006484"/>
    </source>
</evidence>
<dbReference type="InterPro" id="IPR002347">
    <property type="entry name" value="SDR_fam"/>
</dbReference>
<accession>A0A1G7CK18</accession>
<dbReference type="PANTHER" id="PTHR24320">
    <property type="entry name" value="RETINOL DEHYDROGENASE"/>
    <property type="match status" value="1"/>
</dbReference>
<comment type="similarity">
    <text evidence="1">Belongs to the short-chain dehydrogenases/reductases (SDR) family.</text>
</comment>
<evidence type="ECO:0000256" key="2">
    <source>
        <dbReference type="ARBA" id="ARBA00023002"/>
    </source>
</evidence>
<evidence type="ECO:0000313" key="4">
    <source>
        <dbReference type="Proteomes" id="UP000198925"/>
    </source>
</evidence>
<dbReference type="SUPFAM" id="SSF51735">
    <property type="entry name" value="NAD(P)-binding Rossmann-fold domains"/>
    <property type="match status" value="1"/>
</dbReference>
<protein>
    <submittedName>
        <fullName evidence="3">Short chain dehydrogenase</fullName>
    </submittedName>
</protein>
<dbReference type="Proteomes" id="UP000198925">
    <property type="component" value="Unassembled WGS sequence"/>
</dbReference>
<name>A0A1G7CK18_9PROT</name>
<sequence length="153" mass="16473">MPSQSRRTFLVTGGTSGLGYEDVKAMAAGTRVVISARNPQRGEETIARIRQEIPNARLQFEAIDLADLASACALSNRLQATLLRLGGLINNATIMAPPERGASANGFEIHFATNFLGHFLLTAGLLPVLRRSAPPPACRYAVRHRRASGSHQL</sequence>
<proteinExistence type="inferred from homology"/>
<gene>
    <name evidence="3" type="ORF">SAMN04487779_103229</name>
</gene>
<organism evidence="3 4">
    <name type="scientific">Belnapia rosea</name>
    <dbReference type="NCBI Taxonomy" id="938405"/>
    <lineage>
        <taxon>Bacteria</taxon>
        <taxon>Pseudomonadati</taxon>
        <taxon>Pseudomonadota</taxon>
        <taxon>Alphaproteobacteria</taxon>
        <taxon>Acetobacterales</taxon>
        <taxon>Roseomonadaceae</taxon>
        <taxon>Belnapia</taxon>
    </lineage>
</organism>
<keyword evidence="4" id="KW-1185">Reference proteome</keyword>
<dbReference type="Pfam" id="PF00106">
    <property type="entry name" value="adh_short"/>
    <property type="match status" value="1"/>
</dbReference>
<dbReference type="GO" id="GO:0016491">
    <property type="term" value="F:oxidoreductase activity"/>
    <property type="evidence" value="ECO:0007669"/>
    <property type="project" value="UniProtKB-KW"/>
</dbReference>
<dbReference type="Gene3D" id="3.40.50.720">
    <property type="entry name" value="NAD(P)-binding Rossmann-like Domain"/>
    <property type="match status" value="1"/>
</dbReference>
<dbReference type="PANTHER" id="PTHR24320:SF148">
    <property type="entry name" value="NAD(P)-BINDING ROSSMANN-FOLD SUPERFAMILY PROTEIN"/>
    <property type="match status" value="1"/>
</dbReference>